<comment type="catalytic activity">
    <reaction evidence="20">
        <text>UMP + ATP = UDP + ADP</text>
        <dbReference type="Rhea" id="RHEA:24400"/>
        <dbReference type="ChEBI" id="CHEBI:30616"/>
        <dbReference type="ChEBI" id="CHEBI:57865"/>
        <dbReference type="ChEBI" id="CHEBI:58223"/>
        <dbReference type="ChEBI" id="CHEBI:456216"/>
        <dbReference type="EC" id="2.7.4.14"/>
    </reaction>
</comment>
<evidence type="ECO:0000256" key="16">
    <source>
        <dbReference type="ARBA" id="ARBA00045111"/>
    </source>
</evidence>
<comment type="catalytic activity">
    <reaction evidence="1">
        <text>a 2'-deoxyribonucleoside 5'-diphosphate + ATP = a 2'-deoxyribonucleoside 5'-triphosphate + ADP</text>
        <dbReference type="Rhea" id="RHEA:44640"/>
        <dbReference type="ChEBI" id="CHEBI:30616"/>
        <dbReference type="ChEBI" id="CHEBI:61560"/>
        <dbReference type="ChEBI" id="CHEBI:73316"/>
        <dbReference type="ChEBI" id="CHEBI:456216"/>
        <dbReference type="EC" id="2.7.4.6"/>
    </reaction>
</comment>
<comment type="catalytic activity">
    <reaction evidence="3">
        <text>a ribonucleoside 5'-diphosphate + ATP = a ribonucleoside 5'-triphosphate + ADP</text>
        <dbReference type="Rhea" id="RHEA:18113"/>
        <dbReference type="ChEBI" id="CHEBI:30616"/>
        <dbReference type="ChEBI" id="CHEBI:57930"/>
        <dbReference type="ChEBI" id="CHEBI:61557"/>
        <dbReference type="ChEBI" id="CHEBI:456216"/>
        <dbReference type="EC" id="2.7.4.6"/>
    </reaction>
</comment>
<evidence type="ECO:0000256" key="7">
    <source>
        <dbReference type="ARBA" id="ARBA00022741"/>
    </source>
</evidence>
<comment type="catalytic activity">
    <reaction evidence="22">
        <text>dTDP + GTP = dTTP + GDP</text>
        <dbReference type="Rhea" id="RHEA:79867"/>
        <dbReference type="ChEBI" id="CHEBI:37565"/>
        <dbReference type="ChEBI" id="CHEBI:37568"/>
        <dbReference type="ChEBI" id="CHEBI:58189"/>
        <dbReference type="ChEBI" id="CHEBI:58369"/>
    </reaction>
</comment>
<comment type="catalytic activity">
    <reaction evidence="2">
        <text>AMP + ATP = 2 ADP</text>
        <dbReference type="Rhea" id="RHEA:12973"/>
        <dbReference type="ChEBI" id="CHEBI:30616"/>
        <dbReference type="ChEBI" id="CHEBI:456215"/>
        <dbReference type="ChEBI" id="CHEBI:456216"/>
        <dbReference type="EC" id="2.7.4.3"/>
    </reaction>
</comment>
<dbReference type="GO" id="GO:0005524">
    <property type="term" value="F:ATP binding"/>
    <property type="evidence" value="ECO:0007669"/>
    <property type="project" value="UniProtKB-KW"/>
</dbReference>
<accession>A0A3P8PC07</accession>
<dbReference type="InterPro" id="IPR033690">
    <property type="entry name" value="Adenylat_kinase_CS"/>
</dbReference>
<evidence type="ECO:0000256" key="12">
    <source>
        <dbReference type="ARBA" id="ARBA00045073"/>
    </source>
</evidence>
<comment type="catalytic activity">
    <reaction evidence="25">
        <text>thiamine diphosphate + ADP = thiamine triphosphate + AMP</text>
        <dbReference type="Rhea" id="RHEA:69180"/>
        <dbReference type="ChEBI" id="CHEBI:58937"/>
        <dbReference type="ChEBI" id="CHEBI:58938"/>
        <dbReference type="ChEBI" id="CHEBI:456215"/>
        <dbReference type="ChEBI" id="CHEBI:456216"/>
    </reaction>
</comment>
<comment type="catalytic activity">
    <reaction evidence="12">
        <text>dADP + GTP = dATP + GDP</text>
        <dbReference type="Rhea" id="RHEA:79871"/>
        <dbReference type="ChEBI" id="CHEBI:37565"/>
        <dbReference type="ChEBI" id="CHEBI:57667"/>
        <dbReference type="ChEBI" id="CHEBI:58189"/>
        <dbReference type="ChEBI" id="CHEBI:61404"/>
    </reaction>
</comment>
<evidence type="ECO:0000256" key="18">
    <source>
        <dbReference type="ARBA" id="ARBA00047439"/>
    </source>
</evidence>
<comment type="catalytic activity">
    <reaction evidence="18">
        <text>GTP + UDP = UTP + GDP</text>
        <dbReference type="Rhea" id="RHEA:79863"/>
        <dbReference type="ChEBI" id="CHEBI:37565"/>
        <dbReference type="ChEBI" id="CHEBI:46398"/>
        <dbReference type="ChEBI" id="CHEBI:58189"/>
        <dbReference type="ChEBI" id="CHEBI:58223"/>
    </reaction>
</comment>
<evidence type="ECO:0000256" key="26">
    <source>
        <dbReference type="RuleBase" id="RU003330"/>
    </source>
</evidence>
<comment type="similarity">
    <text evidence="26">Belongs to the adenylate kinase family.</text>
</comment>
<evidence type="ECO:0000256" key="17">
    <source>
        <dbReference type="ARBA" id="ARBA00047390"/>
    </source>
</evidence>
<dbReference type="Pfam" id="PF00406">
    <property type="entry name" value="ADK"/>
    <property type="match status" value="1"/>
</dbReference>
<dbReference type="OrthoDB" id="442176at2759"/>
<evidence type="ECO:0000256" key="23">
    <source>
        <dbReference type="ARBA" id="ARBA00048759"/>
    </source>
</evidence>
<dbReference type="GO" id="GO:0005737">
    <property type="term" value="C:cytoplasm"/>
    <property type="evidence" value="ECO:0007669"/>
    <property type="project" value="UniProtKB-SubCell"/>
</dbReference>
<evidence type="ECO:0000256" key="6">
    <source>
        <dbReference type="ARBA" id="ARBA00022679"/>
    </source>
</evidence>
<evidence type="ECO:0000256" key="9">
    <source>
        <dbReference type="ARBA" id="ARBA00022840"/>
    </source>
</evidence>
<dbReference type="Ensembl" id="ENSACLT00000014872.2">
    <property type="protein sequence ID" value="ENSACLP00000014524.2"/>
    <property type="gene ID" value="ENSACLG00000009890.2"/>
</dbReference>
<comment type="catalytic activity">
    <reaction evidence="16">
        <text>CDP + GTP = CTP + GDP</text>
        <dbReference type="Rhea" id="RHEA:79859"/>
        <dbReference type="ChEBI" id="CHEBI:37563"/>
        <dbReference type="ChEBI" id="CHEBI:37565"/>
        <dbReference type="ChEBI" id="CHEBI:58069"/>
        <dbReference type="ChEBI" id="CHEBI:58189"/>
    </reaction>
</comment>
<evidence type="ECO:0000313" key="27">
    <source>
        <dbReference type="Ensembl" id="ENSACLP00000014524.2"/>
    </source>
</evidence>
<evidence type="ECO:0000256" key="14">
    <source>
        <dbReference type="ARBA" id="ARBA00045096"/>
    </source>
</evidence>
<dbReference type="AlphaFoldDB" id="A0A3P8PC07"/>
<dbReference type="Gene3D" id="3.40.50.300">
    <property type="entry name" value="P-loop containing nucleotide triphosphate hydrolases"/>
    <property type="match status" value="1"/>
</dbReference>
<sequence>DSSVDLGGSIADLRSLLPPVCLLTAALPLALVPRNCNPASPGLLLLPLRRASAGSCVPRRVRTSGRTSVPLDPAALLPALRCHVKWRQGSQSYGYTHLSAGDLLREERAREESEFGQLIANYIKEGKIVPVEITINLLRKAMEATMKENENKFRFLIDGFPRNEDNLQGWNSVMDGKADVKFVLFFDCSNEVCINRCLERGKSSGRTDDNRESLEKRIQTYLQSTRPIIDLYEKQGKVHTIDASRSVDEVFADVKAILDKEG</sequence>
<dbReference type="GO" id="GO:0006221">
    <property type="term" value="P:pyrimidine nucleotide biosynthetic process"/>
    <property type="evidence" value="ECO:0007669"/>
    <property type="project" value="UniProtKB-KW"/>
</dbReference>
<dbReference type="NCBIfam" id="TIGR01359">
    <property type="entry name" value="UMP_CMP_kin_fam"/>
    <property type="match status" value="1"/>
</dbReference>
<dbReference type="InterPro" id="IPR000850">
    <property type="entry name" value="Adenylat/UMP-CMP_kin"/>
</dbReference>
<protein>
    <recommendedName>
        <fullName evidence="29">Nucleoside-diphosphate kinase</fullName>
    </recommendedName>
</protein>
<keyword evidence="10" id="KW-0665">Pyrimidine biosynthesis</keyword>
<evidence type="ECO:0000256" key="15">
    <source>
        <dbReference type="ARBA" id="ARBA00045110"/>
    </source>
</evidence>
<dbReference type="PRINTS" id="PR00094">
    <property type="entry name" value="ADENYLTKNASE"/>
</dbReference>
<dbReference type="HAMAP" id="MF_00235">
    <property type="entry name" value="Adenylate_kinase_Adk"/>
    <property type="match status" value="1"/>
</dbReference>
<evidence type="ECO:0000256" key="24">
    <source>
        <dbReference type="ARBA" id="ARBA00048824"/>
    </source>
</evidence>
<gene>
    <name evidence="27" type="primary">CMPK1</name>
</gene>
<comment type="catalytic activity">
    <reaction evidence="23">
        <text>dGDP + ATP = dGTP + ADP</text>
        <dbReference type="Rhea" id="RHEA:27690"/>
        <dbReference type="ChEBI" id="CHEBI:30616"/>
        <dbReference type="ChEBI" id="CHEBI:58595"/>
        <dbReference type="ChEBI" id="CHEBI:61429"/>
        <dbReference type="ChEBI" id="CHEBI:456216"/>
        <dbReference type="EC" id="2.7.4.6"/>
    </reaction>
</comment>
<keyword evidence="7" id="KW-0547">Nucleotide-binding</keyword>
<evidence type="ECO:0000256" key="10">
    <source>
        <dbReference type="ARBA" id="ARBA00022975"/>
    </source>
</evidence>
<evidence type="ECO:0000256" key="1">
    <source>
        <dbReference type="ARBA" id="ARBA00000082"/>
    </source>
</evidence>
<keyword evidence="11" id="KW-0539">Nucleus</keyword>
<dbReference type="GeneTree" id="ENSGT00940000160589"/>
<reference evidence="27" key="2">
    <citation type="submission" date="2025-08" db="UniProtKB">
        <authorList>
            <consortium name="Ensembl"/>
        </authorList>
    </citation>
    <scope>IDENTIFICATION</scope>
</reference>
<dbReference type="InterPro" id="IPR027417">
    <property type="entry name" value="P-loop_NTPase"/>
</dbReference>
<dbReference type="Bgee" id="ENSACLG00000009890">
    <property type="expression patterns" value="Expressed in brain and 6 other cell types or tissues"/>
</dbReference>
<evidence type="ECO:0000256" key="11">
    <source>
        <dbReference type="ARBA" id="ARBA00023242"/>
    </source>
</evidence>
<dbReference type="GO" id="GO:0004550">
    <property type="term" value="F:nucleoside diphosphate kinase activity"/>
    <property type="evidence" value="ECO:0007669"/>
    <property type="project" value="UniProtKB-EC"/>
</dbReference>
<dbReference type="PANTHER" id="PTHR23359">
    <property type="entry name" value="NUCLEOTIDE KINASE"/>
    <property type="match status" value="1"/>
</dbReference>
<dbReference type="GO" id="GO:0006207">
    <property type="term" value="P:'de novo' pyrimidine nucleobase biosynthetic process"/>
    <property type="evidence" value="ECO:0007669"/>
    <property type="project" value="InterPro"/>
</dbReference>
<comment type="catalytic activity">
    <reaction evidence="19">
        <text>dATP + AMP = dADP + ADP</text>
        <dbReference type="Rhea" id="RHEA:79899"/>
        <dbReference type="ChEBI" id="CHEBI:57667"/>
        <dbReference type="ChEBI" id="CHEBI:61404"/>
        <dbReference type="ChEBI" id="CHEBI:456215"/>
        <dbReference type="ChEBI" id="CHEBI:456216"/>
    </reaction>
</comment>
<comment type="catalytic activity">
    <reaction evidence="24">
        <text>dAMP + ATP = dADP + ADP</text>
        <dbReference type="Rhea" id="RHEA:23100"/>
        <dbReference type="ChEBI" id="CHEBI:30616"/>
        <dbReference type="ChEBI" id="CHEBI:57667"/>
        <dbReference type="ChEBI" id="CHEBI:58245"/>
        <dbReference type="ChEBI" id="CHEBI:456216"/>
    </reaction>
</comment>
<evidence type="ECO:0000256" key="25">
    <source>
        <dbReference type="ARBA" id="ARBA00048851"/>
    </source>
</evidence>
<comment type="catalytic activity">
    <reaction evidence="15">
        <text>dAMP + dATP = 2 dADP</text>
        <dbReference type="Rhea" id="RHEA:78311"/>
        <dbReference type="ChEBI" id="CHEBI:57667"/>
        <dbReference type="ChEBI" id="CHEBI:58245"/>
        <dbReference type="ChEBI" id="CHEBI:61404"/>
    </reaction>
</comment>
<dbReference type="GO" id="GO:0033862">
    <property type="term" value="F:UMP kinase activity"/>
    <property type="evidence" value="ECO:0007669"/>
    <property type="project" value="RHEA"/>
</dbReference>
<keyword evidence="5" id="KW-0963">Cytoplasm</keyword>
<reference evidence="27" key="3">
    <citation type="submission" date="2025-09" db="UniProtKB">
        <authorList>
            <consortium name="Ensembl"/>
        </authorList>
    </citation>
    <scope>IDENTIFICATION</scope>
</reference>
<evidence type="ECO:0000256" key="8">
    <source>
        <dbReference type="ARBA" id="ARBA00022777"/>
    </source>
</evidence>
<evidence type="ECO:0000256" key="21">
    <source>
        <dbReference type="ARBA" id="ARBA00048564"/>
    </source>
</evidence>
<dbReference type="PROSITE" id="PS00113">
    <property type="entry name" value="ADENYLATE_KINASE"/>
    <property type="match status" value="1"/>
</dbReference>
<evidence type="ECO:0000256" key="20">
    <source>
        <dbReference type="ARBA" id="ARBA00048116"/>
    </source>
</evidence>
<dbReference type="Proteomes" id="UP000265100">
    <property type="component" value="Chromosome 18"/>
</dbReference>
<dbReference type="OMA" id="EQTMPVI"/>
<evidence type="ECO:0000256" key="22">
    <source>
        <dbReference type="ARBA" id="ARBA00048620"/>
    </source>
</evidence>
<dbReference type="CDD" id="cd01428">
    <property type="entry name" value="ADK"/>
    <property type="match status" value="1"/>
</dbReference>
<comment type="catalytic activity">
    <reaction evidence="14">
        <text>a ribonucleoside 5'-phosphate + ATP = a ribonucleoside 5'-diphosphate + ADP</text>
        <dbReference type="Rhea" id="RHEA:24036"/>
        <dbReference type="ChEBI" id="CHEBI:30616"/>
        <dbReference type="ChEBI" id="CHEBI:57930"/>
        <dbReference type="ChEBI" id="CHEBI:58043"/>
        <dbReference type="ChEBI" id="CHEBI:456216"/>
        <dbReference type="EC" id="2.7.4.4"/>
    </reaction>
</comment>
<evidence type="ECO:0000256" key="13">
    <source>
        <dbReference type="ARBA" id="ARBA00045094"/>
    </source>
</evidence>
<name>A0A3P8PC07_ASTCA</name>
<dbReference type="SUPFAM" id="SSF52540">
    <property type="entry name" value="P-loop containing nucleoside triphosphate hydrolases"/>
    <property type="match status" value="1"/>
</dbReference>
<dbReference type="FunFam" id="3.40.50.300:FF:000315">
    <property type="entry name" value="Adenylate kinase 1"/>
    <property type="match status" value="1"/>
</dbReference>
<evidence type="ECO:0008006" key="29">
    <source>
        <dbReference type="Google" id="ProtNLM"/>
    </source>
</evidence>
<dbReference type="GO" id="GO:0047506">
    <property type="term" value="F:dAMP kinase activity"/>
    <property type="evidence" value="ECO:0007669"/>
    <property type="project" value="RHEA"/>
</dbReference>
<evidence type="ECO:0000256" key="4">
    <source>
        <dbReference type="ARBA" id="ARBA00004496"/>
    </source>
</evidence>
<dbReference type="STRING" id="8154.ENSACLP00000014524"/>
<evidence type="ECO:0000313" key="28">
    <source>
        <dbReference type="Proteomes" id="UP000265100"/>
    </source>
</evidence>
<comment type="catalytic activity">
    <reaction evidence="21">
        <text>GDP + ATP = GTP + ADP</text>
        <dbReference type="Rhea" id="RHEA:27686"/>
        <dbReference type="ChEBI" id="CHEBI:30616"/>
        <dbReference type="ChEBI" id="CHEBI:37565"/>
        <dbReference type="ChEBI" id="CHEBI:58189"/>
        <dbReference type="ChEBI" id="CHEBI:456216"/>
        <dbReference type="EC" id="2.7.4.6"/>
    </reaction>
</comment>
<comment type="subcellular location">
    <subcellularLocation>
        <location evidence="4">Cytoplasm</location>
    </subcellularLocation>
</comment>
<proteinExistence type="inferred from homology"/>
<evidence type="ECO:0000256" key="5">
    <source>
        <dbReference type="ARBA" id="ARBA00022490"/>
    </source>
</evidence>
<evidence type="ECO:0000256" key="19">
    <source>
        <dbReference type="ARBA" id="ARBA00047801"/>
    </source>
</evidence>
<keyword evidence="28" id="KW-1185">Reference proteome</keyword>
<comment type="catalytic activity">
    <reaction evidence="13">
        <text>dCDP + GTP = dCTP + GDP</text>
        <dbReference type="Rhea" id="RHEA:79875"/>
        <dbReference type="ChEBI" id="CHEBI:37565"/>
        <dbReference type="ChEBI" id="CHEBI:58189"/>
        <dbReference type="ChEBI" id="CHEBI:58593"/>
        <dbReference type="ChEBI" id="CHEBI:61481"/>
    </reaction>
</comment>
<dbReference type="InterPro" id="IPR006266">
    <property type="entry name" value="UMP_CMP_kinase"/>
</dbReference>
<keyword evidence="9" id="KW-0067">ATP-binding</keyword>
<evidence type="ECO:0000256" key="3">
    <source>
        <dbReference type="ARBA" id="ARBA00000937"/>
    </source>
</evidence>
<comment type="catalytic activity">
    <reaction evidence="17">
        <text>UDP + ATP = UTP + ADP</text>
        <dbReference type="Rhea" id="RHEA:25098"/>
        <dbReference type="ChEBI" id="CHEBI:30616"/>
        <dbReference type="ChEBI" id="CHEBI:46398"/>
        <dbReference type="ChEBI" id="CHEBI:58223"/>
        <dbReference type="ChEBI" id="CHEBI:456216"/>
        <dbReference type="EC" id="2.7.4.6"/>
    </reaction>
</comment>
<keyword evidence="8 26" id="KW-0418">Kinase</keyword>
<dbReference type="GO" id="GO:0004017">
    <property type="term" value="F:AMP kinase activity"/>
    <property type="evidence" value="ECO:0007669"/>
    <property type="project" value="UniProtKB-EC"/>
</dbReference>
<organism evidence="27 28">
    <name type="scientific">Astatotilapia calliptera</name>
    <name type="common">Eastern happy</name>
    <name type="synonym">Chromis callipterus</name>
    <dbReference type="NCBI Taxonomy" id="8154"/>
    <lineage>
        <taxon>Eukaryota</taxon>
        <taxon>Metazoa</taxon>
        <taxon>Chordata</taxon>
        <taxon>Craniata</taxon>
        <taxon>Vertebrata</taxon>
        <taxon>Euteleostomi</taxon>
        <taxon>Actinopterygii</taxon>
        <taxon>Neopterygii</taxon>
        <taxon>Teleostei</taxon>
        <taxon>Neoteleostei</taxon>
        <taxon>Acanthomorphata</taxon>
        <taxon>Ovalentaria</taxon>
        <taxon>Cichlomorphae</taxon>
        <taxon>Cichliformes</taxon>
        <taxon>Cichlidae</taxon>
        <taxon>African cichlids</taxon>
        <taxon>Pseudocrenilabrinae</taxon>
        <taxon>Haplochromini</taxon>
        <taxon>Astatotilapia</taxon>
    </lineage>
</organism>
<keyword evidence="6 26" id="KW-0808">Transferase</keyword>
<evidence type="ECO:0000256" key="2">
    <source>
        <dbReference type="ARBA" id="ARBA00000582"/>
    </source>
</evidence>
<reference evidence="27" key="1">
    <citation type="submission" date="2018-05" db="EMBL/GenBank/DDBJ databases">
        <authorList>
            <person name="Datahose"/>
        </authorList>
    </citation>
    <scope>NUCLEOTIDE SEQUENCE</scope>
</reference>